<dbReference type="PANTHER" id="PTHR47052:SF3">
    <property type="entry name" value="INGRESSION PROTEIN 1"/>
    <property type="match status" value="1"/>
</dbReference>
<dbReference type="InterPro" id="IPR000008">
    <property type="entry name" value="C2_dom"/>
</dbReference>
<comment type="caution">
    <text evidence="2">The sequence shown here is derived from an EMBL/GenBank/DDBJ whole genome shotgun (WGS) entry which is preliminary data.</text>
</comment>
<dbReference type="PANTHER" id="PTHR47052">
    <property type="entry name" value="CONSERVED SERINE PROLINE-RICH PROTEIN (AFU_ORTHOLOGUE AFUA_2G01790)"/>
    <property type="match status" value="1"/>
</dbReference>
<dbReference type="SUPFAM" id="SSF49562">
    <property type="entry name" value="C2 domain (Calcium/lipid-binding domain, CaLB)"/>
    <property type="match status" value="1"/>
</dbReference>
<proteinExistence type="predicted"/>
<organism evidence="2 3">
    <name type="scientific">Hericium alpestre</name>
    <dbReference type="NCBI Taxonomy" id="135208"/>
    <lineage>
        <taxon>Eukaryota</taxon>
        <taxon>Fungi</taxon>
        <taxon>Dikarya</taxon>
        <taxon>Basidiomycota</taxon>
        <taxon>Agaricomycotina</taxon>
        <taxon>Agaricomycetes</taxon>
        <taxon>Russulales</taxon>
        <taxon>Hericiaceae</taxon>
        <taxon>Hericium</taxon>
    </lineage>
</organism>
<dbReference type="STRING" id="135208.A0A4Y9ZGS0"/>
<gene>
    <name evidence="2" type="ORF">EWM64_g10056</name>
</gene>
<dbReference type="AlphaFoldDB" id="A0A4Y9ZGS0"/>
<dbReference type="Gene3D" id="2.60.40.150">
    <property type="entry name" value="C2 domain"/>
    <property type="match status" value="1"/>
</dbReference>
<reference evidence="2 3" key="1">
    <citation type="submission" date="2019-02" db="EMBL/GenBank/DDBJ databases">
        <title>Genome sequencing of the rare red list fungi Hericium alpestre (H. flagellum).</title>
        <authorList>
            <person name="Buettner E."/>
            <person name="Kellner H."/>
        </authorList>
    </citation>
    <scope>NUCLEOTIDE SEQUENCE [LARGE SCALE GENOMIC DNA]</scope>
    <source>
        <strain evidence="2 3">DSM 108284</strain>
    </source>
</reference>
<dbReference type="Proteomes" id="UP000298061">
    <property type="component" value="Unassembled WGS sequence"/>
</dbReference>
<protein>
    <recommendedName>
        <fullName evidence="1">C2 domain-containing protein</fullName>
    </recommendedName>
</protein>
<evidence type="ECO:0000313" key="2">
    <source>
        <dbReference type="EMBL" id="TFY73956.1"/>
    </source>
</evidence>
<sequence>MSKPAADAQKEHIPKENLYGTLVIVVLKGQHLIDNHTFYKQDPYVRLSLSGIVKRTPIDSKGGQHPVWDAELRVPIAKDAAKKNRVLELSCWSEERREDQLLGEAELDISETLRTGEFDDWIPLKLNAAQRGEIYLEMTFFA</sequence>
<keyword evidence="3" id="KW-1185">Reference proteome</keyword>
<dbReference type="PROSITE" id="PS50004">
    <property type="entry name" value="C2"/>
    <property type="match status" value="1"/>
</dbReference>
<feature type="domain" description="C2" evidence="1">
    <location>
        <begin position="3"/>
        <end position="122"/>
    </location>
</feature>
<feature type="non-terminal residue" evidence="2">
    <location>
        <position position="142"/>
    </location>
</feature>
<dbReference type="InterPro" id="IPR052981">
    <property type="entry name" value="Ingression_C2_domain"/>
</dbReference>
<accession>A0A4Y9ZGS0</accession>
<evidence type="ECO:0000313" key="3">
    <source>
        <dbReference type="Proteomes" id="UP000298061"/>
    </source>
</evidence>
<evidence type="ECO:0000259" key="1">
    <source>
        <dbReference type="PROSITE" id="PS50004"/>
    </source>
</evidence>
<dbReference type="EMBL" id="SFCI01002403">
    <property type="protein sequence ID" value="TFY73956.1"/>
    <property type="molecule type" value="Genomic_DNA"/>
</dbReference>
<dbReference type="InterPro" id="IPR035892">
    <property type="entry name" value="C2_domain_sf"/>
</dbReference>
<name>A0A4Y9ZGS0_9AGAM</name>
<dbReference type="Pfam" id="PF00168">
    <property type="entry name" value="C2"/>
    <property type="match status" value="1"/>
</dbReference>
<dbReference type="OrthoDB" id="270970at2759"/>
<dbReference type="SMART" id="SM00239">
    <property type="entry name" value="C2"/>
    <property type="match status" value="1"/>
</dbReference>